<dbReference type="GO" id="GO:0020037">
    <property type="term" value="F:heme binding"/>
    <property type="evidence" value="ECO:0007669"/>
    <property type="project" value="InterPro"/>
</dbReference>
<evidence type="ECO:0000256" key="8">
    <source>
        <dbReference type="ARBA" id="ARBA00022848"/>
    </source>
</evidence>
<dbReference type="InterPro" id="IPR001128">
    <property type="entry name" value="Cyt_P450"/>
</dbReference>
<comment type="similarity">
    <text evidence="4">Belongs to the cytochrome P450 family.</text>
</comment>
<keyword evidence="8" id="KW-0492">Microsome</keyword>
<sequence length="83" mass="9576">EMTDGLITSQAFVFFVAGFETSSSAMSHALYELALNQQIQDMLREEIQEYVKHGNNLTYEKIKKMNYLDKVFKGTSFKKKISN</sequence>
<dbReference type="GO" id="GO:0016705">
    <property type="term" value="F:oxidoreductase activity, acting on paired donors, with incorporation or reduction of molecular oxygen"/>
    <property type="evidence" value="ECO:0007669"/>
    <property type="project" value="InterPro"/>
</dbReference>
<dbReference type="PANTHER" id="PTHR24292">
    <property type="entry name" value="CYTOCHROME P450"/>
    <property type="match status" value="1"/>
</dbReference>
<evidence type="ECO:0000256" key="4">
    <source>
        <dbReference type="ARBA" id="ARBA00010617"/>
    </source>
</evidence>
<reference evidence="13 14" key="1">
    <citation type="journal article" date="2010" name="Science">
        <title>Genomic comparison of the ants Camponotus floridanus and Harpegnathos saltator.</title>
        <authorList>
            <person name="Bonasio R."/>
            <person name="Zhang G."/>
            <person name="Ye C."/>
            <person name="Mutti N.S."/>
            <person name="Fang X."/>
            <person name="Qin N."/>
            <person name="Donahue G."/>
            <person name="Yang P."/>
            <person name="Li Q."/>
            <person name="Li C."/>
            <person name="Zhang P."/>
            <person name="Huang Z."/>
            <person name="Berger S.L."/>
            <person name="Reinberg D."/>
            <person name="Wang J."/>
            <person name="Liebig J."/>
        </authorList>
    </citation>
    <scope>NUCLEOTIDE SEQUENCE [LARGE SCALE GENOMIC DNA]</scope>
    <source>
        <strain evidence="14">C129</strain>
    </source>
</reference>
<dbReference type="AlphaFoldDB" id="E2ARB6"/>
<keyword evidence="14" id="KW-1185">Reference proteome</keyword>
<evidence type="ECO:0000256" key="11">
    <source>
        <dbReference type="ARBA" id="ARBA00023033"/>
    </source>
</evidence>
<evidence type="ECO:0000256" key="9">
    <source>
        <dbReference type="ARBA" id="ARBA00023002"/>
    </source>
</evidence>
<evidence type="ECO:0000256" key="6">
    <source>
        <dbReference type="ARBA" id="ARBA00022723"/>
    </source>
</evidence>
<dbReference type="InParanoid" id="E2ARB6"/>
<dbReference type="OMA" id="MKETTYL"/>
<evidence type="ECO:0000256" key="10">
    <source>
        <dbReference type="ARBA" id="ARBA00023004"/>
    </source>
</evidence>
<dbReference type="SUPFAM" id="SSF48264">
    <property type="entry name" value="Cytochrome P450"/>
    <property type="match status" value="1"/>
</dbReference>
<accession>E2ARB6</accession>
<keyword evidence="11" id="KW-0503">Monooxygenase</keyword>
<keyword evidence="7" id="KW-0256">Endoplasmic reticulum</keyword>
<evidence type="ECO:0000256" key="2">
    <source>
        <dbReference type="ARBA" id="ARBA00004174"/>
    </source>
</evidence>
<evidence type="ECO:0000256" key="1">
    <source>
        <dbReference type="ARBA" id="ARBA00001971"/>
    </source>
</evidence>
<evidence type="ECO:0000256" key="3">
    <source>
        <dbReference type="ARBA" id="ARBA00004406"/>
    </source>
</evidence>
<feature type="non-terminal residue" evidence="13">
    <location>
        <position position="1"/>
    </location>
</feature>
<dbReference type="Proteomes" id="UP000000311">
    <property type="component" value="Unassembled WGS sequence"/>
</dbReference>
<keyword evidence="10" id="KW-0408">Iron</keyword>
<dbReference type="PANTHER" id="PTHR24292:SF100">
    <property type="entry name" value="CYTOCHROME P450 6A16, ISOFORM B-RELATED"/>
    <property type="match status" value="1"/>
</dbReference>
<evidence type="ECO:0000313" key="13">
    <source>
        <dbReference type="EMBL" id="EFN64023.1"/>
    </source>
</evidence>
<dbReference type="InterPro" id="IPR050476">
    <property type="entry name" value="Insect_CytP450_Detox"/>
</dbReference>
<dbReference type="InterPro" id="IPR036396">
    <property type="entry name" value="Cyt_P450_sf"/>
</dbReference>
<comment type="subcellular location">
    <subcellularLocation>
        <location evidence="3">Endoplasmic reticulum membrane</location>
        <topology evidence="3">Peripheral membrane protein</topology>
    </subcellularLocation>
    <subcellularLocation>
        <location evidence="2">Microsome membrane</location>
        <topology evidence="2">Peripheral membrane protein</topology>
    </subcellularLocation>
</comment>
<proteinExistence type="inferred from homology"/>
<gene>
    <name evidence="13" type="ORF">EAG_11383</name>
</gene>
<dbReference type="Pfam" id="PF00067">
    <property type="entry name" value="p450"/>
    <property type="match status" value="1"/>
</dbReference>
<dbReference type="GO" id="GO:0005789">
    <property type="term" value="C:endoplasmic reticulum membrane"/>
    <property type="evidence" value="ECO:0007669"/>
    <property type="project" value="UniProtKB-SubCell"/>
</dbReference>
<keyword evidence="5" id="KW-0349">Heme</keyword>
<dbReference type="GO" id="GO:0004497">
    <property type="term" value="F:monooxygenase activity"/>
    <property type="evidence" value="ECO:0007669"/>
    <property type="project" value="UniProtKB-KW"/>
</dbReference>
<keyword evidence="6" id="KW-0479">Metal-binding</keyword>
<organism evidence="14">
    <name type="scientific">Camponotus floridanus</name>
    <name type="common">Florida carpenter ant</name>
    <dbReference type="NCBI Taxonomy" id="104421"/>
    <lineage>
        <taxon>Eukaryota</taxon>
        <taxon>Metazoa</taxon>
        <taxon>Ecdysozoa</taxon>
        <taxon>Arthropoda</taxon>
        <taxon>Hexapoda</taxon>
        <taxon>Insecta</taxon>
        <taxon>Pterygota</taxon>
        <taxon>Neoptera</taxon>
        <taxon>Endopterygota</taxon>
        <taxon>Hymenoptera</taxon>
        <taxon>Apocrita</taxon>
        <taxon>Aculeata</taxon>
        <taxon>Formicoidea</taxon>
        <taxon>Formicidae</taxon>
        <taxon>Formicinae</taxon>
        <taxon>Camponotus</taxon>
    </lineage>
</organism>
<evidence type="ECO:0000256" key="5">
    <source>
        <dbReference type="ARBA" id="ARBA00022617"/>
    </source>
</evidence>
<name>E2ARB6_CAMFO</name>
<comment type="cofactor">
    <cofactor evidence="1">
        <name>heme</name>
        <dbReference type="ChEBI" id="CHEBI:30413"/>
    </cofactor>
</comment>
<protein>
    <submittedName>
        <fullName evidence="13">Probable cytochrome P450 6a23</fullName>
    </submittedName>
</protein>
<dbReference type="GO" id="GO:0005506">
    <property type="term" value="F:iron ion binding"/>
    <property type="evidence" value="ECO:0007669"/>
    <property type="project" value="InterPro"/>
</dbReference>
<feature type="non-terminal residue" evidence="13">
    <location>
        <position position="83"/>
    </location>
</feature>
<keyword evidence="12" id="KW-0472">Membrane</keyword>
<evidence type="ECO:0000313" key="14">
    <source>
        <dbReference type="Proteomes" id="UP000000311"/>
    </source>
</evidence>
<dbReference type="Gene3D" id="1.10.630.10">
    <property type="entry name" value="Cytochrome P450"/>
    <property type="match status" value="1"/>
</dbReference>
<evidence type="ECO:0000256" key="7">
    <source>
        <dbReference type="ARBA" id="ARBA00022824"/>
    </source>
</evidence>
<dbReference type="EMBL" id="GL442013">
    <property type="protein sequence ID" value="EFN64023.1"/>
    <property type="molecule type" value="Genomic_DNA"/>
</dbReference>
<evidence type="ECO:0000256" key="12">
    <source>
        <dbReference type="ARBA" id="ARBA00023136"/>
    </source>
</evidence>
<keyword evidence="9" id="KW-0560">Oxidoreductase</keyword>